<keyword evidence="8" id="KW-1185">Reference proteome</keyword>
<feature type="compositionally biased region" description="Basic and acidic residues" evidence="5">
    <location>
        <begin position="733"/>
        <end position="744"/>
    </location>
</feature>
<dbReference type="NCBIfam" id="TIGR02603">
    <property type="entry name" value="CxxCH_TIGR02603"/>
    <property type="match status" value="1"/>
</dbReference>
<evidence type="ECO:0000256" key="4">
    <source>
        <dbReference type="PROSITE-ProRule" id="PRU00433"/>
    </source>
</evidence>
<accession>A0A518G407</accession>
<name>A0A518G407_9BACT</name>
<keyword evidence="2 4" id="KW-0479">Metal-binding</keyword>
<dbReference type="GO" id="GO:0046872">
    <property type="term" value="F:metal ion binding"/>
    <property type="evidence" value="ECO:0007669"/>
    <property type="project" value="UniProtKB-KW"/>
</dbReference>
<organism evidence="7 8">
    <name type="scientific">Aureliella helgolandensis</name>
    <dbReference type="NCBI Taxonomy" id="2527968"/>
    <lineage>
        <taxon>Bacteria</taxon>
        <taxon>Pseudomonadati</taxon>
        <taxon>Planctomycetota</taxon>
        <taxon>Planctomycetia</taxon>
        <taxon>Pirellulales</taxon>
        <taxon>Pirellulaceae</taxon>
        <taxon>Aureliella</taxon>
    </lineage>
</organism>
<dbReference type="SUPFAM" id="SSF63829">
    <property type="entry name" value="Calcium-dependent phosphotriesterase"/>
    <property type="match status" value="1"/>
</dbReference>
<dbReference type="InterPro" id="IPR016024">
    <property type="entry name" value="ARM-type_fold"/>
</dbReference>
<dbReference type="Gene3D" id="1.10.760.10">
    <property type="entry name" value="Cytochrome c-like domain"/>
    <property type="match status" value="1"/>
</dbReference>
<dbReference type="NCBIfam" id="TIGR02604">
    <property type="entry name" value="Piru_Ver_Nterm"/>
    <property type="match status" value="1"/>
</dbReference>
<dbReference type="Pfam" id="PF13385">
    <property type="entry name" value="Laminin_G_3"/>
    <property type="match status" value="1"/>
</dbReference>
<keyword evidence="3 4" id="KW-0408">Iron</keyword>
<evidence type="ECO:0000256" key="2">
    <source>
        <dbReference type="ARBA" id="ARBA00022723"/>
    </source>
</evidence>
<dbReference type="EMBL" id="CP036298">
    <property type="protein sequence ID" value="QDV23328.1"/>
    <property type="molecule type" value="Genomic_DNA"/>
</dbReference>
<proteinExistence type="predicted"/>
<reference evidence="7 8" key="1">
    <citation type="submission" date="2019-02" db="EMBL/GenBank/DDBJ databases">
        <title>Deep-cultivation of Planctomycetes and their phenomic and genomic characterization uncovers novel biology.</title>
        <authorList>
            <person name="Wiegand S."/>
            <person name="Jogler M."/>
            <person name="Boedeker C."/>
            <person name="Pinto D."/>
            <person name="Vollmers J."/>
            <person name="Rivas-Marin E."/>
            <person name="Kohn T."/>
            <person name="Peeters S.H."/>
            <person name="Heuer A."/>
            <person name="Rast P."/>
            <person name="Oberbeckmann S."/>
            <person name="Bunk B."/>
            <person name="Jeske O."/>
            <person name="Meyerdierks A."/>
            <person name="Storesund J.E."/>
            <person name="Kallscheuer N."/>
            <person name="Luecker S."/>
            <person name="Lage O.M."/>
            <person name="Pohl T."/>
            <person name="Merkel B.J."/>
            <person name="Hornburger P."/>
            <person name="Mueller R.-W."/>
            <person name="Bruemmer F."/>
            <person name="Labrenz M."/>
            <person name="Spormann A.M."/>
            <person name="Op den Camp H."/>
            <person name="Overmann J."/>
            <person name="Amann R."/>
            <person name="Jetten M.S.M."/>
            <person name="Mascher T."/>
            <person name="Medema M.H."/>
            <person name="Devos D.P."/>
            <person name="Kaster A.-K."/>
            <person name="Ovreas L."/>
            <person name="Rohde M."/>
            <person name="Galperin M.Y."/>
            <person name="Jogler C."/>
        </authorList>
    </citation>
    <scope>NUCLEOTIDE SEQUENCE [LARGE SCALE GENOMIC DNA]</scope>
    <source>
        <strain evidence="7 8">Q31a</strain>
    </source>
</reference>
<dbReference type="Pfam" id="PF23500">
    <property type="entry name" value="DUF7133"/>
    <property type="match status" value="1"/>
</dbReference>
<dbReference type="InterPro" id="IPR009056">
    <property type="entry name" value="Cyt_c-like_dom"/>
</dbReference>
<feature type="region of interest" description="Disordered" evidence="5">
    <location>
        <begin position="717"/>
        <end position="756"/>
    </location>
</feature>
<dbReference type="InterPro" id="IPR013320">
    <property type="entry name" value="ConA-like_dom_sf"/>
</dbReference>
<evidence type="ECO:0000313" key="7">
    <source>
        <dbReference type="EMBL" id="QDV23328.1"/>
    </source>
</evidence>
<evidence type="ECO:0000313" key="8">
    <source>
        <dbReference type="Proteomes" id="UP000318017"/>
    </source>
</evidence>
<feature type="region of interest" description="Disordered" evidence="5">
    <location>
        <begin position="659"/>
        <end position="688"/>
    </location>
</feature>
<dbReference type="KEGG" id="ahel:Q31a_16260"/>
<dbReference type="SUPFAM" id="SSF48371">
    <property type="entry name" value="ARM repeat"/>
    <property type="match status" value="1"/>
</dbReference>
<dbReference type="GO" id="GO:0020037">
    <property type="term" value="F:heme binding"/>
    <property type="evidence" value="ECO:0007669"/>
    <property type="project" value="InterPro"/>
</dbReference>
<dbReference type="InterPro" id="IPR011989">
    <property type="entry name" value="ARM-like"/>
</dbReference>
<evidence type="ECO:0000256" key="5">
    <source>
        <dbReference type="SAM" id="MobiDB-lite"/>
    </source>
</evidence>
<dbReference type="SUPFAM" id="SSF46626">
    <property type="entry name" value="Cytochrome c"/>
    <property type="match status" value="1"/>
</dbReference>
<dbReference type="Gene3D" id="2.60.120.200">
    <property type="match status" value="1"/>
</dbReference>
<feature type="domain" description="Cytochrome c" evidence="6">
    <location>
        <begin position="1542"/>
        <end position="1676"/>
    </location>
</feature>
<sequence>MYIFWRSILLAAVSLFFLFPTVLYAELRVGAAAVDITPEKFPVLISGGILSRTGEPRDIYARAIVIGDGQQRLAMVVTDSCMLPQDLIDQVKAMVVAQSDLRADRIMISSTHTHTAPAAMGALGTEADASYLPHLRIKLTEAILKANANLTPAKVGWGATDAHQFTALRRWILRPDQMRLDPFGNQNVRASMHTARDNLENVTGESGPEDPELSMLVFRTLEDRPLALLANFSMHYYGGGGAADYFGDYCQQLETSLSDTGESTPPFVAIMSHGCSGDIWRVDYRDGTNQTYDGFVDGMVERTLQAVDGIEYLADLDIAMEETRLHLNYRLPSQERLAWAQPYMEAMEGRQPQDITEVYAREAVLLNELKSTDVVVQAIRIGPFGIATTPNETYALSGLKLKRQSPLEHTMVIELANGSLGYIPPPEQHLLGGYNTWPARSAGLETTAEPKIVEAALELLERVAGEPRRPLVPPASSMAQYIHSLSPTRYFPLDEMAGPLAHDASGGQHDAVFEPGVVFYLEGPDGEEFSEGAVLNRAPHFAGGRMVTSVPQEMASSPSQTISLWCWNGLAEDARPLSGWLYSSDRPFGLTEQGVHLGVIGAGEHAGKLVLQLGPNEKNRTFSSSKVERWSWAHVALVRTVDQWQVYLNGQLELSTDVHQASAASGRPEQPNLSGNRGTQLFLGGRSDNRDNWEGRLDEIAVFSRSLSPEEITHLANRAAPEAGDSTSDSLSEIEKTQGGRHWVDDEESQPQTPQQTLESFRVEPGYHVELAAAEPLVMDPVAVAFDRQGRLFVSEYGDYPIGPTEAGAAPLSRIVWLEDSDADGVLDKRHVFADELNFCHSLMPFRDGLLACAQTQILMLRDTDADGRADQREVLFDGFSPAHPQMQIGNPRWGLDNKIYFNYGPGEVTSTGSEQAVKLPRTEFQFDPRTMEFGPASGLGQYGNTVTEWGERLFSTNRNPIIAAPLSYAELQRNRYYPIAKSQYDVAPSGGESKVFPLVAMKSNWLSHAGTHTSACGTTAYVGDALGAAMQGSVFACEPIGHLVTRAVVRRDGIALASHRGEENADFLASSDTWFRPSSFANAPDGTLYLADMYRLWVEHPKFLPPEIAAKLNWRAGEDRGRIWRIVADNPSTAAAYSPPNTVAEMVQLLSSSNGWQRRMGQQLLVEEQAIGAAPALNSLATTSDSPLTRLHALWTLQGLDSLSVETLNHSLKDSHPEVRAAAVVLASQTWQDTPELLTEVLALAADASPLVRFRVALALGKTEDPRKPAVLAKIAERADAGDLSVDAVLTSVESCSGEVLSHLADDSAAPRPLQRSLASIVGARNHPAEVEHVVRLATRPENRGRQALLLLGLSEGQRRADSKTRKTLEQLLLAAQQNVAVFVQATIDFASDTHQTLAARQEAIALLAELPVSDSMAQERWMHADQPQEIKMALINAWGSRLNLARAERLLESWSILSPQEKQTLLAHLWRRSDTALAALEAIAAGTIAPNLVSLDQQKALQEHKDKRVQSLAVATLGSASNPDRDEVLAKYQTAVQMIGSSRVGSEVFAKNCAKCHLPNEANGQRVGPDLADSRNRPRTALLYDILHPSGKVEPKYTAYRILTTDGQALTGLITTETSDSVILQLADGVLKTIARSDIELLQASPLSLMPEGVEKEISLTQMADLLQFLQTTGPQSSPQPAP</sequence>
<evidence type="ECO:0000256" key="1">
    <source>
        <dbReference type="ARBA" id="ARBA00022617"/>
    </source>
</evidence>
<dbReference type="Proteomes" id="UP000318017">
    <property type="component" value="Chromosome"/>
</dbReference>
<dbReference type="SUPFAM" id="SSF49899">
    <property type="entry name" value="Concanavalin A-like lectins/glucanases"/>
    <property type="match status" value="1"/>
</dbReference>
<dbReference type="Gene3D" id="1.25.10.10">
    <property type="entry name" value="Leucine-rich Repeat Variant"/>
    <property type="match status" value="1"/>
</dbReference>
<dbReference type="InterPro" id="IPR013427">
    <property type="entry name" value="Haem-bd_dom_put"/>
</dbReference>
<dbReference type="PANTHER" id="PTHR33546:SF1">
    <property type="entry name" value="LARGE, MULTIFUNCTIONAL SECRETED PROTEIN"/>
    <property type="match status" value="1"/>
</dbReference>
<gene>
    <name evidence="7" type="ORF">Q31a_16260</name>
</gene>
<evidence type="ECO:0000259" key="6">
    <source>
        <dbReference type="PROSITE" id="PS51007"/>
    </source>
</evidence>
<dbReference type="RefSeq" id="WP_197356393.1">
    <property type="nucleotide sequence ID" value="NZ_CP036298.1"/>
</dbReference>
<dbReference type="Pfam" id="PF13646">
    <property type="entry name" value="HEAT_2"/>
    <property type="match status" value="1"/>
</dbReference>
<protein>
    <submittedName>
        <fullName evidence="7">Neutral/alkaline non-lysosomal ceramidase</fullName>
    </submittedName>
</protein>
<dbReference type="InterPro" id="IPR036909">
    <property type="entry name" value="Cyt_c-like_dom_sf"/>
</dbReference>
<dbReference type="InterPro" id="IPR013428">
    <property type="entry name" value="Membrane-bound_put_N"/>
</dbReference>
<dbReference type="PANTHER" id="PTHR33546">
    <property type="entry name" value="LARGE, MULTIFUNCTIONAL SECRETED PROTEIN-RELATED"/>
    <property type="match status" value="1"/>
</dbReference>
<evidence type="ECO:0000256" key="3">
    <source>
        <dbReference type="ARBA" id="ARBA00023004"/>
    </source>
</evidence>
<keyword evidence="1 4" id="KW-0349">Heme</keyword>
<dbReference type="GO" id="GO:0009055">
    <property type="term" value="F:electron transfer activity"/>
    <property type="evidence" value="ECO:0007669"/>
    <property type="project" value="InterPro"/>
</dbReference>
<dbReference type="PROSITE" id="PS51007">
    <property type="entry name" value="CYTC"/>
    <property type="match status" value="1"/>
</dbReference>
<dbReference type="InterPro" id="IPR055557">
    <property type="entry name" value="DUF7133"/>
</dbReference>